<dbReference type="AlphaFoldDB" id="A0A5N8WBN6"/>
<organism evidence="2 3">
    <name type="scientific">Streptomyces phyllanthi</name>
    <dbReference type="NCBI Taxonomy" id="1803180"/>
    <lineage>
        <taxon>Bacteria</taxon>
        <taxon>Bacillati</taxon>
        <taxon>Actinomycetota</taxon>
        <taxon>Actinomycetes</taxon>
        <taxon>Kitasatosporales</taxon>
        <taxon>Streptomycetaceae</taxon>
        <taxon>Streptomyces</taxon>
    </lineage>
</organism>
<evidence type="ECO:0000256" key="1">
    <source>
        <dbReference type="SAM" id="MobiDB-lite"/>
    </source>
</evidence>
<evidence type="ECO:0000313" key="2">
    <source>
        <dbReference type="EMBL" id="MPY44893.1"/>
    </source>
</evidence>
<feature type="non-terminal residue" evidence="2">
    <location>
        <position position="1"/>
    </location>
</feature>
<gene>
    <name evidence="2" type="ORF">FNH04_34805</name>
</gene>
<feature type="compositionally biased region" description="Low complexity" evidence="1">
    <location>
        <begin position="52"/>
        <end position="63"/>
    </location>
</feature>
<feature type="region of interest" description="Disordered" evidence="1">
    <location>
        <begin position="30"/>
        <end position="80"/>
    </location>
</feature>
<protein>
    <submittedName>
        <fullName evidence="2">Uncharacterized protein</fullName>
    </submittedName>
</protein>
<dbReference type="Proteomes" id="UP000326979">
    <property type="component" value="Unassembled WGS sequence"/>
</dbReference>
<comment type="caution">
    <text evidence="2">The sequence shown here is derived from an EMBL/GenBank/DDBJ whole genome shotgun (WGS) entry which is preliminary data.</text>
</comment>
<name>A0A5N8WBN6_9ACTN</name>
<dbReference type="RefSeq" id="WP_152789843.1">
    <property type="nucleotide sequence ID" value="NZ_VJZE01000376.1"/>
</dbReference>
<dbReference type="EMBL" id="VJZE01000376">
    <property type="protein sequence ID" value="MPY44893.1"/>
    <property type="molecule type" value="Genomic_DNA"/>
</dbReference>
<reference evidence="2 3" key="1">
    <citation type="submission" date="2019-07" db="EMBL/GenBank/DDBJ databases">
        <title>New species of Amycolatopsis and Streptomyces.</title>
        <authorList>
            <person name="Duangmal K."/>
            <person name="Teo W.F.A."/>
            <person name="Lipun K."/>
        </authorList>
    </citation>
    <scope>NUCLEOTIDE SEQUENCE [LARGE SCALE GENOMIC DNA]</scope>
    <source>
        <strain evidence="2 3">TISTR 2346</strain>
    </source>
</reference>
<proteinExistence type="predicted"/>
<feature type="compositionally biased region" description="Basic and acidic residues" evidence="1">
    <location>
        <begin position="70"/>
        <end position="80"/>
    </location>
</feature>
<accession>A0A5N8WBN6</accession>
<sequence>FQVNASFHEMLVGCSGNQFLLEAVRREAARSGPRYEPVWEALGKEPEPDPDGAPGAAAEEGGPQEVAHTTPHDEEGTPRA</sequence>
<evidence type="ECO:0000313" key="3">
    <source>
        <dbReference type="Proteomes" id="UP000326979"/>
    </source>
</evidence>
<keyword evidence="3" id="KW-1185">Reference proteome</keyword>